<dbReference type="Proteomes" id="UP000094056">
    <property type="component" value="Unassembled WGS sequence"/>
</dbReference>
<proteinExistence type="predicted"/>
<dbReference type="EMBL" id="MAYW01000244">
    <property type="protein sequence ID" value="ODS30323.1"/>
    <property type="molecule type" value="Genomic_DNA"/>
</dbReference>
<gene>
    <name evidence="1" type="ORF">SCARUB_04574</name>
</gene>
<comment type="caution">
    <text evidence="1">The sequence shown here is derived from an EMBL/GenBank/DDBJ whole genome shotgun (WGS) entry which is preliminary data.</text>
</comment>
<feature type="non-terminal residue" evidence="1">
    <location>
        <position position="1"/>
    </location>
</feature>
<sequence length="45" mass="5538">LELRELEQERSEEYINRVKDFLGRYDENKKKIDFFDQKGDVLSPF</sequence>
<organism evidence="1 2">
    <name type="scientific">Candidatus Scalindua rubra</name>
    <dbReference type="NCBI Taxonomy" id="1872076"/>
    <lineage>
        <taxon>Bacteria</taxon>
        <taxon>Pseudomonadati</taxon>
        <taxon>Planctomycetota</taxon>
        <taxon>Candidatus Brocadiia</taxon>
        <taxon>Candidatus Brocadiales</taxon>
        <taxon>Candidatus Scalinduaceae</taxon>
        <taxon>Candidatus Scalindua</taxon>
    </lineage>
</organism>
<dbReference type="AlphaFoldDB" id="A0A1E3X3S2"/>
<accession>A0A1E3X3S2</accession>
<name>A0A1E3X3S2_9BACT</name>
<protein>
    <submittedName>
        <fullName evidence="1">Uncharacterized protein</fullName>
    </submittedName>
</protein>
<evidence type="ECO:0000313" key="1">
    <source>
        <dbReference type="EMBL" id="ODS30323.1"/>
    </source>
</evidence>
<evidence type="ECO:0000313" key="2">
    <source>
        <dbReference type="Proteomes" id="UP000094056"/>
    </source>
</evidence>
<reference evidence="1 2" key="1">
    <citation type="submission" date="2016-07" db="EMBL/GenBank/DDBJ databases">
        <title>Draft genome of Scalindua rubra, obtained from a brine-seawater interface in the Red Sea, sheds light on salt adaptation in anammox bacteria.</title>
        <authorList>
            <person name="Speth D.R."/>
            <person name="Lagkouvardos I."/>
            <person name="Wang Y."/>
            <person name="Qian P.-Y."/>
            <person name="Dutilh B.E."/>
            <person name="Jetten M.S."/>
        </authorList>
    </citation>
    <scope>NUCLEOTIDE SEQUENCE [LARGE SCALE GENOMIC DNA]</scope>
    <source>
        <strain evidence="1">BSI-1</strain>
    </source>
</reference>